<evidence type="ECO:0000313" key="3">
    <source>
        <dbReference type="Proteomes" id="UP001155128"/>
    </source>
</evidence>
<evidence type="ECO:0000259" key="1">
    <source>
        <dbReference type="Pfam" id="PF01643"/>
    </source>
</evidence>
<dbReference type="AlphaFoldDB" id="A0A9X2ELZ6"/>
<comment type="caution">
    <text evidence="2">The sequence shown here is derived from an EMBL/GenBank/DDBJ whole genome shotgun (WGS) entry which is preliminary data.</text>
</comment>
<sequence length="134" mass="15347">MTSPVFELSLTAKAEQIDELGHVNNAEWVRWIQEVATSHWYAVADEALAEAVFWVVIRHEIDYLRPLHEGESVIARTWIDEEVRGARSNRHMEFVGEDGKTLVRAVTNWAMIDKASGRPARVRKEHIAPFLAKD</sequence>
<dbReference type="Gene3D" id="3.10.129.10">
    <property type="entry name" value="Hotdog Thioesterase"/>
    <property type="match status" value="1"/>
</dbReference>
<dbReference type="RefSeq" id="WP_252114218.1">
    <property type="nucleotide sequence ID" value="NZ_JAMSHT010000001.1"/>
</dbReference>
<gene>
    <name evidence="2" type="ORF">NDO55_08305</name>
</gene>
<feature type="domain" description="Acyl-ACP thioesterase N-terminal hotdog" evidence="1">
    <location>
        <begin position="13"/>
        <end position="130"/>
    </location>
</feature>
<dbReference type="EMBL" id="JAMSHT010000001">
    <property type="protein sequence ID" value="MCM8557819.1"/>
    <property type="molecule type" value="Genomic_DNA"/>
</dbReference>
<dbReference type="GO" id="GO:0016790">
    <property type="term" value="F:thiolester hydrolase activity"/>
    <property type="evidence" value="ECO:0007669"/>
    <property type="project" value="InterPro"/>
</dbReference>
<accession>A0A9X2ELZ6</accession>
<dbReference type="Pfam" id="PF01643">
    <property type="entry name" value="Acyl-ACP_TE"/>
    <property type="match status" value="1"/>
</dbReference>
<dbReference type="InterPro" id="IPR029069">
    <property type="entry name" value="HotDog_dom_sf"/>
</dbReference>
<dbReference type="GO" id="GO:0006633">
    <property type="term" value="P:fatty acid biosynthetic process"/>
    <property type="evidence" value="ECO:0007669"/>
    <property type="project" value="InterPro"/>
</dbReference>
<dbReference type="CDD" id="cd00586">
    <property type="entry name" value="4HBT"/>
    <property type="match status" value="1"/>
</dbReference>
<reference evidence="2" key="1">
    <citation type="submission" date="2022-06" db="EMBL/GenBank/DDBJ databases">
        <title>Sphingomicrobium sedimins sp. nov., a marine bacterium isolated from tidal flat.</title>
        <authorList>
            <person name="Kim C.-H."/>
            <person name="Yoo Y."/>
            <person name="Kim J.-J."/>
        </authorList>
    </citation>
    <scope>NUCLEOTIDE SEQUENCE</scope>
    <source>
        <strain evidence="2">GRR-S6-50</strain>
    </source>
</reference>
<evidence type="ECO:0000313" key="2">
    <source>
        <dbReference type="EMBL" id="MCM8557819.1"/>
    </source>
</evidence>
<dbReference type="InterPro" id="IPR002864">
    <property type="entry name" value="Acyl-ACP_thioesterase_NHD"/>
</dbReference>
<protein>
    <submittedName>
        <fullName evidence="2">Acyl-CoA thioesterase</fullName>
    </submittedName>
</protein>
<name>A0A9X2ELZ6_9SPHN</name>
<dbReference type="Proteomes" id="UP001155128">
    <property type="component" value="Unassembled WGS sequence"/>
</dbReference>
<organism evidence="2 3">
    <name type="scientific">Sphingomicrobium sediminis</name>
    <dbReference type="NCBI Taxonomy" id="2950949"/>
    <lineage>
        <taxon>Bacteria</taxon>
        <taxon>Pseudomonadati</taxon>
        <taxon>Pseudomonadota</taxon>
        <taxon>Alphaproteobacteria</taxon>
        <taxon>Sphingomonadales</taxon>
        <taxon>Sphingomonadaceae</taxon>
        <taxon>Sphingomicrobium</taxon>
    </lineage>
</organism>
<dbReference type="SUPFAM" id="SSF54637">
    <property type="entry name" value="Thioesterase/thiol ester dehydrase-isomerase"/>
    <property type="match status" value="1"/>
</dbReference>
<keyword evidence="3" id="KW-1185">Reference proteome</keyword>
<proteinExistence type="predicted"/>